<accession>A0A226EMF8</accession>
<dbReference type="STRING" id="158441.A0A226EMF8"/>
<sequence length="536" mass="57875">MNHLPKVVLFLSLQIAANGVEYGPSISSLTGVFVNWRGPDLLAIESGRKVRLSNYPGLSATLPLISGYSSATSEQIFKERGISTVGEFVVQAPKGYGIIAVIQELKLRKTTRERGNPNATVSCSDYIQIGATGAGDGGKVAAPEKICGTVLRDDVNLKPSGLLGPRSFQTPTGQVTVTFNHAYVTELVYSLLGSKQKHILKAELTFTAYKDCSEDGGETNSTSSSDNAQETYQSCSDYKLSSNLTCISSKLTCDDVYNCGGDSETLGSDDNSESCPDRPVRTTTEAVISPEDNIDAEEKQGLSDLSTYLGIPSLSSYTPRSYERKFRPSYVSGSSGSGFLSDYAANNKRQFERSSTTTIQPSPLGGSIEINVVGPTRETKTSNILINAQDTPSSEFDSEIYSRRELAHAINSVIYGVAVFIIFTIFITVFVVCLTKKIQTTWTARQVRRHRASVVEQEEANSQRHSVQNVGIRSSIINTLSPPASADGNESRRVSAAACDLGVYNPVDVIIDELDSSSPSCDLPPAYDSLFPTDRT</sequence>
<feature type="signal peptide" evidence="2">
    <location>
        <begin position="1"/>
        <end position="19"/>
    </location>
</feature>
<comment type="caution">
    <text evidence="3">The sequence shown here is derived from an EMBL/GenBank/DDBJ whole genome shotgun (WGS) entry which is preliminary data.</text>
</comment>
<dbReference type="Proteomes" id="UP000198287">
    <property type="component" value="Unassembled WGS sequence"/>
</dbReference>
<protein>
    <submittedName>
        <fullName evidence="3">Uncharacterized protein</fullName>
    </submittedName>
</protein>
<evidence type="ECO:0000256" key="2">
    <source>
        <dbReference type="SAM" id="SignalP"/>
    </source>
</evidence>
<gene>
    <name evidence="3" type="ORF">Fcan01_07791</name>
</gene>
<dbReference type="OrthoDB" id="10534456at2759"/>
<dbReference type="AlphaFoldDB" id="A0A226EMF8"/>
<evidence type="ECO:0000313" key="4">
    <source>
        <dbReference type="Proteomes" id="UP000198287"/>
    </source>
</evidence>
<keyword evidence="4" id="KW-1185">Reference proteome</keyword>
<dbReference type="OMA" id="TGVFVNW"/>
<evidence type="ECO:0000313" key="3">
    <source>
        <dbReference type="EMBL" id="OXA57746.1"/>
    </source>
</evidence>
<keyword evidence="1" id="KW-0472">Membrane</keyword>
<feature type="transmembrane region" description="Helical" evidence="1">
    <location>
        <begin position="413"/>
        <end position="435"/>
    </location>
</feature>
<dbReference type="EMBL" id="LNIX01000003">
    <property type="protein sequence ID" value="OXA57746.1"/>
    <property type="molecule type" value="Genomic_DNA"/>
</dbReference>
<keyword evidence="1" id="KW-0812">Transmembrane</keyword>
<proteinExistence type="predicted"/>
<reference evidence="3 4" key="1">
    <citation type="submission" date="2015-12" db="EMBL/GenBank/DDBJ databases">
        <title>The genome of Folsomia candida.</title>
        <authorList>
            <person name="Faddeeva A."/>
            <person name="Derks M.F."/>
            <person name="Anvar Y."/>
            <person name="Smit S."/>
            <person name="Van Straalen N."/>
            <person name="Roelofs D."/>
        </authorList>
    </citation>
    <scope>NUCLEOTIDE SEQUENCE [LARGE SCALE GENOMIC DNA]</scope>
    <source>
        <strain evidence="3 4">VU population</strain>
        <tissue evidence="3">Whole body</tissue>
    </source>
</reference>
<organism evidence="3 4">
    <name type="scientific">Folsomia candida</name>
    <name type="common">Springtail</name>
    <dbReference type="NCBI Taxonomy" id="158441"/>
    <lineage>
        <taxon>Eukaryota</taxon>
        <taxon>Metazoa</taxon>
        <taxon>Ecdysozoa</taxon>
        <taxon>Arthropoda</taxon>
        <taxon>Hexapoda</taxon>
        <taxon>Collembola</taxon>
        <taxon>Entomobryomorpha</taxon>
        <taxon>Isotomoidea</taxon>
        <taxon>Isotomidae</taxon>
        <taxon>Proisotominae</taxon>
        <taxon>Folsomia</taxon>
    </lineage>
</organism>
<feature type="chain" id="PRO_5012488765" evidence="2">
    <location>
        <begin position="20"/>
        <end position="536"/>
    </location>
</feature>
<evidence type="ECO:0000256" key="1">
    <source>
        <dbReference type="SAM" id="Phobius"/>
    </source>
</evidence>
<name>A0A226EMF8_FOLCA</name>
<keyword evidence="2" id="KW-0732">Signal</keyword>
<keyword evidence="1" id="KW-1133">Transmembrane helix</keyword>